<proteinExistence type="predicted"/>
<feature type="compositionally biased region" description="Acidic residues" evidence="1">
    <location>
        <begin position="288"/>
        <end position="297"/>
    </location>
</feature>
<feature type="domain" description="Transcription factor TFIIIC triple barrel" evidence="2">
    <location>
        <begin position="24"/>
        <end position="166"/>
    </location>
</feature>
<feature type="compositionally biased region" description="Acidic residues" evidence="1">
    <location>
        <begin position="454"/>
        <end position="464"/>
    </location>
</feature>
<feature type="region of interest" description="Disordered" evidence="1">
    <location>
        <begin position="288"/>
        <end position="312"/>
    </location>
</feature>
<feature type="region of interest" description="Disordered" evidence="1">
    <location>
        <begin position="402"/>
        <end position="464"/>
    </location>
</feature>
<protein>
    <submittedName>
        <fullName evidence="3">Transcription factor TFIIIC, tau55-related</fullName>
    </submittedName>
</protein>
<name>A0A1W5CWX0_9LECA</name>
<reference evidence="4" key="1">
    <citation type="submission" date="2017-03" db="EMBL/GenBank/DDBJ databases">
        <authorList>
            <person name="Sharma R."/>
            <person name="Thines M."/>
        </authorList>
    </citation>
    <scope>NUCLEOTIDE SEQUENCE [LARGE SCALE GENOMIC DNA]</scope>
</reference>
<feature type="compositionally biased region" description="Basic and acidic residues" evidence="1">
    <location>
        <begin position="170"/>
        <end position="186"/>
    </location>
</feature>
<dbReference type="Pfam" id="PF10419">
    <property type="entry name" value="TFIIIC_sub6"/>
    <property type="match status" value="1"/>
</dbReference>
<feature type="region of interest" description="Disordered" evidence="1">
    <location>
        <begin position="39"/>
        <end position="90"/>
    </location>
</feature>
<dbReference type="InterPro" id="IPR019481">
    <property type="entry name" value="TFIIIC_triple_barrel"/>
</dbReference>
<dbReference type="Proteomes" id="UP000192927">
    <property type="component" value="Unassembled WGS sequence"/>
</dbReference>
<dbReference type="Gene3D" id="2.60.40.4370">
    <property type="match status" value="1"/>
</dbReference>
<keyword evidence="4" id="KW-1185">Reference proteome</keyword>
<dbReference type="AlphaFoldDB" id="A0A1W5CWX0"/>
<feature type="region of interest" description="Disordered" evidence="1">
    <location>
        <begin position="163"/>
        <end position="221"/>
    </location>
</feature>
<evidence type="ECO:0000313" key="3">
    <source>
        <dbReference type="EMBL" id="SLM35262.1"/>
    </source>
</evidence>
<sequence>MHSSLKHPAEQDGDSDWEYEYHETETETFYVTLDLSSTFTTGRPKKKPKTSTVPAAPLQPTTSAGIPDPAPQSTQTPPHPEALPQPTSELQADPSDRIQILDFHTLNPLISYQNQLYSCTWTSTIGTDLLLTTPDPTCTLPKLKESKGFDVLATTNIRLIGKPTQLIPRADPRPSRDPSPAHHAEASEASPAHGNRARVEQAATASETRIDLGPNPSPSRQNQAAFLSRLMAAKAKRGETDRVPVHAKKVLSSVGWRAQRREAVERAAQQRQEGGRCAENDEGELVLEEGDSGEEAEGGGSPRLNGARLRTRGLTRRGRIRAAGRAREVASRITGRAQGGLVADAGAVSSAVDGIEGQDGAGTGMSFPTPRTWDVLGQGEKSGAGAMIITPTADVEMAGVEGNSSVEASPADGMVTTRIAGSSSGPRDGKDGAPEGYGTRTDRDGAAGIVLDAPDVDIPMEDAP</sequence>
<accession>A0A1W5CWX0</accession>
<evidence type="ECO:0000313" key="4">
    <source>
        <dbReference type="Proteomes" id="UP000192927"/>
    </source>
</evidence>
<evidence type="ECO:0000259" key="2">
    <source>
        <dbReference type="Pfam" id="PF10419"/>
    </source>
</evidence>
<feature type="region of interest" description="Disordered" evidence="1">
    <location>
        <begin position="1"/>
        <end position="20"/>
    </location>
</feature>
<dbReference type="EMBL" id="FWEW01000597">
    <property type="protein sequence ID" value="SLM35262.1"/>
    <property type="molecule type" value="Genomic_DNA"/>
</dbReference>
<evidence type="ECO:0000256" key="1">
    <source>
        <dbReference type="SAM" id="MobiDB-lite"/>
    </source>
</evidence>
<organism evidence="3 4">
    <name type="scientific">Lasallia pustulata</name>
    <dbReference type="NCBI Taxonomy" id="136370"/>
    <lineage>
        <taxon>Eukaryota</taxon>
        <taxon>Fungi</taxon>
        <taxon>Dikarya</taxon>
        <taxon>Ascomycota</taxon>
        <taxon>Pezizomycotina</taxon>
        <taxon>Lecanoromycetes</taxon>
        <taxon>OSLEUM clade</taxon>
        <taxon>Umbilicariomycetidae</taxon>
        <taxon>Umbilicariales</taxon>
        <taxon>Umbilicariaceae</taxon>
        <taxon>Lasallia</taxon>
    </lineage>
</organism>